<evidence type="ECO:0000256" key="4">
    <source>
        <dbReference type="ARBA" id="ARBA00022842"/>
    </source>
</evidence>
<keyword evidence="3 11" id="KW-0547">Nucleotide-binding</keyword>
<dbReference type="GO" id="GO:0003723">
    <property type="term" value="F:RNA binding"/>
    <property type="evidence" value="ECO:0007669"/>
    <property type="project" value="UniProtKB-UniRule"/>
</dbReference>
<dbReference type="Gene3D" id="3.30.160.380">
    <property type="entry name" value="Dicer dimerisation domain"/>
    <property type="match status" value="1"/>
</dbReference>
<accession>C6HL10</accession>
<evidence type="ECO:0000313" key="11">
    <source>
        <dbReference type="EMBL" id="EER38947.1"/>
    </source>
</evidence>
<dbReference type="PROSITE" id="PS50821">
    <property type="entry name" value="PAZ"/>
    <property type="match status" value="1"/>
</dbReference>
<dbReference type="PROSITE" id="PS51327">
    <property type="entry name" value="DICER_DSRBF"/>
    <property type="match status" value="1"/>
</dbReference>
<dbReference type="CDD" id="cd18034">
    <property type="entry name" value="DEXHc_dicer"/>
    <property type="match status" value="1"/>
</dbReference>
<keyword evidence="1" id="KW-0479">Metal-binding</keyword>
<feature type="domain" description="Helicase ATP-binding" evidence="9">
    <location>
        <begin position="109"/>
        <end position="262"/>
    </location>
</feature>
<dbReference type="AlphaFoldDB" id="C6HL10"/>
<organism evidence="11 12">
    <name type="scientific">Ajellomyces capsulatus (strain H143)</name>
    <name type="common">Darling's disease fungus</name>
    <name type="synonym">Histoplasma capsulatum</name>
    <dbReference type="NCBI Taxonomy" id="544712"/>
    <lineage>
        <taxon>Eukaryota</taxon>
        <taxon>Fungi</taxon>
        <taxon>Dikarya</taxon>
        <taxon>Ascomycota</taxon>
        <taxon>Pezizomycotina</taxon>
        <taxon>Eurotiomycetes</taxon>
        <taxon>Eurotiomycetidae</taxon>
        <taxon>Onygenales</taxon>
        <taxon>Ajellomycetaceae</taxon>
        <taxon>Histoplasma</taxon>
    </lineage>
</organism>
<keyword evidence="5 6" id="KW-0694">RNA-binding</keyword>
<dbReference type="Pfam" id="PF03368">
    <property type="entry name" value="Dicer_dimer"/>
    <property type="match status" value="1"/>
</dbReference>
<evidence type="ECO:0000259" key="8">
    <source>
        <dbReference type="PROSITE" id="PS50821"/>
    </source>
</evidence>
<dbReference type="HOGENOM" id="CLU_322867_0_0_1"/>
<evidence type="ECO:0000256" key="1">
    <source>
        <dbReference type="ARBA" id="ARBA00022723"/>
    </source>
</evidence>
<keyword evidence="2" id="KW-0378">Hydrolase</keyword>
<evidence type="ECO:0000256" key="5">
    <source>
        <dbReference type="ARBA" id="ARBA00022884"/>
    </source>
</evidence>
<dbReference type="SUPFAM" id="SSF52540">
    <property type="entry name" value="P-loop containing nucleoside triphosphate hydrolases"/>
    <property type="match status" value="1"/>
</dbReference>
<protein>
    <submittedName>
        <fullName evidence="11">ATP-dependent helicase DCL1</fullName>
    </submittedName>
</protein>
<keyword evidence="4" id="KW-0460">Magnesium</keyword>
<dbReference type="InterPro" id="IPR038248">
    <property type="entry name" value="Dicer_dimer_sf"/>
</dbReference>
<dbReference type="PANTHER" id="PTHR14074:SF16">
    <property type="entry name" value="ANTIVIRAL INNATE IMMUNE RESPONSE RECEPTOR RIG-I"/>
    <property type="match status" value="1"/>
</dbReference>
<evidence type="ECO:0000256" key="2">
    <source>
        <dbReference type="ARBA" id="ARBA00022801"/>
    </source>
</evidence>
<dbReference type="GO" id="GO:0005737">
    <property type="term" value="C:cytoplasm"/>
    <property type="evidence" value="ECO:0007669"/>
    <property type="project" value="TreeGrafter"/>
</dbReference>
<dbReference type="OrthoDB" id="416741at2759"/>
<dbReference type="GO" id="GO:0016891">
    <property type="term" value="F:RNA endonuclease activity producing 5'-phosphomonoesters, hydrolytic mechanism"/>
    <property type="evidence" value="ECO:0007669"/>
    <property type="project" value="InterPro"/>
</dbReference>
<dbReference type="GO" id="GO:0004386">
    <property type="term" value="F:helicase activity"/>
    <property type="evidence" value="ECO:0007669"/>
    <property type="project" value="UniProtKB-KW"/>
</dbReference>
<dbReference type="InterPro" id="IPR005034">
    <property type="entry name" value="Dicer_dimerisation"/>
</dbReference>
<feature type="domain" description="PAZ" evidence="8">
    <location>
        <begin position="762"/>
        <end position="890"/>
    </location>
</feature>
<keyword evidence="3 11" id="KW-0067">ATP-binding</keyword>
<dbReference type="FunFam" id="3.30.160.380:FF:000004">
    <property type="entry name" value="Dicer-like protein 1"/>
    <property type="match status" value="1"/>
</dbReference>
<gene>
    <name evidence="11" type="ORF">HCDG_06891</name>
</gene>
<dbReference type="InterPro" id="IPR051363">
    <property type="entry name" value="RLR_Helicase"/>
</dbReference>
<dbReference type="SMART" id="SM00487">
    <property type="entry name" value="DEXDc"/>
    <property type="match status" value="1"/>
</dbReference>
<sequence>MSAMDIDKLSMLPDETSEPEESDNELENSDQGLINVEDLRQKQNAKFKALLSRASETITAEDIQRATKVKTESELSMTNLIENQDFTSVIHDPREYQLELFEKAKAANIIAVLDTADRASGNPPRISFFLVDSVTLVYQQAAVLKANIDQNIDKFCGAMQTDLWSKETWEKHFSKNMIIVCTAEVLYQCLLRSFIRMEQINLLIFDEAHHAKKEHPYARIVKDFYLRRPETQKRPKIFGMTASPVDAKVDVAKAAKNLETLLDSQIATASNLDALRQAIARPTEQIWVYDKLDATSETDLYKCMQSRFGKICELERIFFYALEASSMLGRWCSDWLWTFALEAAELPKLEGRVSKSYMQSSSRDHSKGLDEAIKLLREAGQLIRNHTFDTPVDCPAHLSSKVRLLRHELSLYFERHTDTKCIVFDLSLTMIQYIQSRGRARHSNSIYAHMVERDNLIHASCIQEAQRAEHIMRRFCEALPEDRIIRGSSDDLGMNLDKERYYKSFTVHSTGATLTYPSSLVVLAHYASSLQYEKETSPQVNYFIERIDGAFVCEAILPEKSPFRGLTGKPSARKLHARQSAAFETCLMLRKNGILDDHFLSKYHKRLPAMRNAKLAIKSKKTNQYDMMVKPKLWDSGRGTTPSVIWATLLMLSPAAKLRRDYQPLILFTRYQLPKFPIFPLYLEDDIESEVITIPLRMPLRASEDELGLLTTFTLRIFQDLFHKVYEHQPAMMTYWLAPARLNSNYRDMSEVVDPRQLLDISIIQYVQQNSEIRWSRDMPPSDVENRFLLDKWDGRYRYFTSTVEPTLRPSDPPPATMAKRKHMENIMNYCLSLFKNSRSKFLGECDWKQPVVRAELVRLRRNLLDRATEQERGEETAYYICPEPLRISAVRSLYE</sequence>
<dbReference type="PROSITE" id="PS51192">
    <property type="entry name" value="HELICASE_ATP_BIND_1"/>
    <property type="match status" value="1"/>
</dbReference>
<dbReference type="STRING" id="544712.C6HL10"/>
<evidence type="ECO:0000256" key="3">
    <source>
        <dbReference type="ARBA" id="ARBA00022806"/>
    </source>
</evidence>
<dbReference type="InterPro" id="IPR003100">
    <property type="entry name" value="PAZ_dom"/>
</dbReference>
<dbReference type="EMBL" id="GG692430">
    <property type="protein sequence ID" value="EER38947.1"/>
    <property type="molecule type" value="Genomic_DNA"/>
</dbReference>
<evidence type="ECO:0000256" key="6">
    <source>
        <dbReference type="PROSITE-ProRule" id="PRU00657"/>
    </source>
</evidence>
<dbReference type="Gene3D" id="3.40.50.300">
    <property type="entry name" value="P-loop containing nucleotide triphosphate hydrolases"/>
    <property type="match status" value="1"/>
</dbReference>
<name>C6HL10_AJECH</name>
<dbReference type="GO" id="GO:0005524">
    <property type="term" value="F:ATP binding"/>
    <property type="evidence" value="ECO:0007669"/>
    <property type="project" value="InterPro"/>
</dbReference>
<dbReference type="Proteomes" id="UP000002624">
    <property type="component" value="Unassembled WGS sequence"/>
</dbReference>
<feature type="region of interest" description="Disordered" evidence="7">
    <location>
        <begin position="1"/>
        <end position="30"/>
    </location>
</feature>
<evidence type="ECO:0000256" key="7">
    <source>
        <dbReference type="SAM" id="MobiDB-lite"/>
    </source>
</evidence>
<dbReference type="InterPro" id="IPR014001">
    <property type="entry name" value="Helicase_ATP-bd"/>
</dbReference>
<evidence type="ECO:0000259" key="9">
    <source>
        <dbReference type="PROSITE" id="PS51192"/>
    </source>
</evidence>
<feature type="compositionally biased region" description="Acidic residues" evidence="7">
    <location>
        <begin position="15"/>
        <end position="28"/>
    </location>
</feature>
<dbReference type="InterPro" id="IPR006935">
    <property type="entry name" value="Helicase/UvrB_N"/>
</dbReference>
<dbReference type="GO" id="GO:0046872">
    <property type="term" value="F:metal ion binding"/>
    <property type="evidence" value="ECO:0007669"/>
    <property type="project" value="UniProtKB-KW"/>
</dbReference>
<evidence type="ECO:0000259" key="10">
    <source>
        <dbReference type="PROSITE" id="PS51327"/>
    </source>
</evidence>
<reference evidence="12" key="1">
    <citation type="submission" date="2009-05" db="EMBL/GenBank/DDBJ databases">
        <title>The genome sequence of Ajellomyces capsulatus strain H143.</title>
        <authorList>
            <person name="Champion M."/>
            <person name="Cuomo C.A."/>
            <person name="Ma L.-J."/>
            <person name="Henn M.R."/>
            <person name="Sil A."/>
            <person name="Goldman B."/>
            <person name="Young S.K."/>
            <person name="Kodira C.D."/>
            <person name="Zeng Q."/>
            <person name="Koehrsen M."/>
            <person name="Alvarado L."/>
            <person name="Berlin A.M."/>
            <person name="Borenstein D."/>
            <person name="Chen Z."/>
            <person name="Engels R."/>
            <person name="Freedman E."/>
            <person name="Gellesch M."/>
            <person name="Goldberg J."/>
            <person name="Griggs A."/>
            <person name="Gujja S."/>
            <person name="Heiman D.I."/>
            <person name="Hepburn T.A."/>
            <person name="Howarth C."/>
            <person name="Jen D."/>
            <person name="Larson L."/>
            <person name="Lewis B."/>
            <person name="Mehta T."/>
            <person name="Park D."/>
            <person name="Pearson M."/>
            <person name="Roberts A."/>
            <person name="Saif S."/>
            <person name="Shea T.D."/>
            <person name="Shenoy N."/>
            <person name="Sisk P."/>
            <person name="Stolte C."/>
            <person name="Sykes S."/>
            <person name="Walk T."/>
            <person name="White J."/>
            <person name="Yandava C."/>
            <person name="Klein B."/>
            <person name="McEwen J.G."/>
            <person name="Puccia R."/>
            <person name="Goldman G.H."/>
            <person name="Felipe M.S."/>
            <person name="Nino-Vega G."/>
            <person name="San-Blas G."/>
            <person name="Taylor J.W."/>
            <person name="Mendoza L."/>
            <person name="Galagan J.E."/>
            <person name="Nusbaum C."/>
            <person name="Birren B.W."/>
        </authorList>
    </citation>
    <scope>NUCLEOTIDE SEQUENCE [LARGE SCALE GENOMIC DNA]</scope>
    <source>
        <strain evidence="12">H143</strain>
    </source>
</reference>
<dbReference type="VEuPathDB" id="FungiDB:HCDG_06891"/>
<dbReference type="Pfam" id="PF04851">
    <property type="entry name" value="ResIII"/>
    <property type="match status" value="1"/>
</dbReference>
<proteinExistence type="predicted"/>
<dbReference type="GO" id="GO:0003677">
    <property type="term" value="F:DNA binding"/>
    <property type="evidence" value="ECO:0007669"/>
    <property type="project" value="InterPro"/>
</dbReference>
<feature type="domain" description="Dicer dsRNA-binding fold" evidence="10">
    <location>
        <begin position="519"/>
        <end position="609"/>
    </location>
</feature>
<evidence type="ECO:0000313" key="12">
    <source>
        <dbReference type="Proteomes" id="UP000002624"/>
    </source>
</evidence>
<keyword evidence="3 11" id="KW-0347">Helicase</keyword>
<dbReference type="PANTHER" id="PTHR14074">
    <property type="entry name" value="HELICASE WITH DEATH DOMAIN-RELATED"/>
    <property type="match status" value="1"/>
</dbReference>
<dbReference type="InterPro" id="IPR027417">
    <property type="entry name" value="P-loop_NTPase"/>
</dbReference>